<reference evidence="1" key="1">
    <citation type="submission" date="2018-02" db="EMBL/GenBank/DDBJ databases">
        <title>Rhizophora mucronata_Transcriptome.</title>
        <authorList>
            <person name="Meera S.P."/>
            <person name="Sreeshan A."/>
            <person name="Augustine A."/>
        </authorList>
    </citation>
    <scope>NUCLEOTIDE SEQUENCE</scope>
    <source>
        <tissue evidence="1">Leaf</tissue>
    </source>
</reference>
<accession>A0A2P2LWP4</accession>
<evidence type="ECO:0000313" key="1">
    <source>
        <dbReference type="EMBL" id="MBX22373.1"/>
    </source>
</evidence>
<name>A0A2P2LWP4_RHIMU</name>
<dbReference type="EMBL" id="GGEC01041889">
    <property type="protein sequence ID" value="MBX22373.1"/>
    <property type="molecule type" value="Transcribed_RNA"/>
</dbReference>
<protein>
    <submittedName>
        <fullName evidence="1">Uncharacterized protein</fullName>
    </submittedName>
</protein>
<proteinExistence type="predicted"/>
<organism evidence="1">
    <name type="scientific">Rhizophora mucronata</name>
    <name type="common">Asiatic mangrove</name>
    <dbReference type="NCBI Taxonomy" id="61149"/>
    <lineage>
        <taxon>Eukaryota</taxon>
        <taxon>Viridiplantae</taxon>
        <taxon>Streptophyta</taxon>
        <taxon>Embryophyta</taxon>
        <taxon>Tracheophyta</taxon>
        <taxon>Spermatophyta</taxon>
        <taxon>Magnoliopsida</taxon>
        <taxon>eudicotyledons</taxon>
        <taxon>Gunneridae</taxon>
        <taxon>Pentapetalae</taxon>
        <taxon>rosids</taxon>
        <taxon>fabids</taxon>
        <taxon>Malpighiales</taxon>
        <taxon>Rhizophoraceae</taxon>
        <taxon>Rhizophora</taxon>
    </lineage>
</organism>
<sequence>MIFSTFASRHECERIMSTCRLFTGRKRPSLCLSRGQWVPACSLIQD</sequence>
<dbReference type="AlphaFoldDB" id="A0A2P2LWP4"/>